<protein>
    <submittedName>
        <fullName evidence="2">Pilus assembly protein</fullName>
    </submittedName>
</protein>
<keyword evidence="1" id="KW-0472">Membrane</keyword>
<dbReference type="Pfam" id="PF05309">
    <property type="entry name" value="TraE"/>
    <property type="match status" value="1"/>
</dbReference>
<accession>A0A1Z3ML33</accession>
<keyword evidence="1" id="KW-0812">Transmembrane</keyword>
<name>A0A1Z3ML33_ALCFA</name>
<reference evidence="2" key="1">
    <citation type="submission" date="2017-02" db="EMBL/GenBank/DDBJ databases">
        <title>Emergence of VIM metallo-beta-lactamase producing Alcaligenes faecalis in GAZA, Palestine.</title>
        <authorList>
            <person name="Al Laham N."/>
            <person name="Chavda K."/>
            <person name="Cienfuegos V."/>
            <person name="Kreiswirth B."/>
            <person name="Chen L."/>
        </authorList>
    </citation>
    <scope>NUCLEOTIDE SEQUENCE</scope>
    <source>
        <strain evidence="2">GZAF1</strain>
        <plasmid evidence="2">pGZAF1_VIM</plasmid>
    </source>
</reference>
<dbReference type="EMBL" id="KY623659">
    <property type="protein sequence ID" value="ASD48493.1"/>
    <property type="molecule type" value="Genomic_DNA"/>
</dbReference>
<dbReference type="RefSeq" id="WP_086069359.1">
    <property type="nucleotide sequence ID" value="NZ_CP039545.1"/>
</dbReference>
<sequence length="210" mass="24396">MELKKLLRTWEGTQAENKWNRLIIAALIIVLFIVAIKAFTKETVVIMQPPTLAEEGWLESNKSSQSYQEAWGVFMATLVGNVTPASVVFLKERIGPLLSPAIYSDVMSALESQANQIRNDRISLRFEMNQVHYEAETGKVFVYGNSYSKGVSGLEDRKERTYEYIVRINRYQPVFEYMATYEGRPRSQKILQQMERREQVRSEREKKNEN</sequence>
<geneLocation type="plasmid" evidence="2">
    <name>pGZAF1_VIM</name>
</geneLocation>
<evidence type="ECO:0000313" key="2">
    <source>
        <dbReference type="EMBL" id="ASD48493.1"/>
    </source>
</evidence>
<organism evidence="2">
    <name type="scientific">Alcaligenes faecalis</name>
    <dbReference type="NCBI Taxonomy" id="511"/>
    <lineage>
        <taxon>Bacteria</taxon>
        <taxon>Pseudomonadati</taxon>
        <taxon>Pseudomonadota</taxon>
        <taxon>Betaproteobacteria</taxon>
        <taxon>Burkholderiales</taxon>
        <taxon>Alcaligenaceae</taxon>
        <taxon>Alcaligenes</taxon>
    </lineage>
</organism>
<keyword evidence="1" id="KW-1133">Transmembrane helix</keyword>
<dbReference type="InterPro" id="IPR007973">
    <property type="entry name" value="Pilus_assembly_TraE"/>
</dbReference>
<dbReference type="AlphaFoldDB" id="A0A1Z3ML33"/>
<feature type="transmembrane region" description="Helical" evidence="1">
    <location>
        <begin position="21"/>
        <end position="40"/>
    </location>
</feature>
<evidence type="ECO:0000256" key="1">
    <source>
        <dbReference type="SAM" id="Phobius"/>
    </source>
</evidence>
<keyword evidence="2" id="KW-0614">Plasmid</keyword>
<proteinExistence type="predicted"/>